<evidence type="ECO:0000313" key="2">
    <source>
        <dbReference type="Proteomes" id="UP000037558"/>
    </source>
</evidence>
<comment type="caution">
    <text evidence="1">The sequence shown here is derived from an EMBL/GenBank/DDBJ whole genome shotgun (WGS) entry which is preliminary data.</text>
</comment>
<dbReference type="InterPro" id="IPR050583">
    <property type="entry name" value="Mycobacterial_A85_antigen"/>
</dbReference>
<dbReference type="PATRIC" id="fig|284581.3.peg.831"/>
<proteinExistence type="predicted"/>
<dbReference type="EMBL" id="LILC01000002">
    <property type="protein sequence ID" value="KOO50683.1"/>
    <property type="molecule type" value="Genomic_DNA"/>
</dbReference>
<gene>
    <name evidence="1" type="ORF">AMD01_02770</name>
</gene>
<dbReference type="OrthoDB" id="9784036at2"/>
<dbReference type="PANTHER" id="PTHR48098:SF6">
    <property type="entry name" value="FERRI-BACILLIBACTIN ESTERASE BESA"/>
    <property type="match status" value="1"/>
</dbReference>
<dbReference type="SUPFAM" id="SSF53474">
    <property type="entry name" value="alpha/beta-Hydrolases"/>
    <property type="match status" value="1"/>
</dbReference>
<dbReference type="InterPro" id="IPR029058">
    <property type="entry name" value="AB_hydrolase_fold"/>
</dbReference>
<keyword evidence="2" id="KW-1185">Reference proteome</keyword>
<dbReference type="InterPro" id="IPR000801">
    <property type="entry name" value="Esterase-like"/>
</dbReference>
<name>A0A0M0LIZ0_9BACI</name>
<dbReference type="PANTHER" id="PTHR48098">
    <property type="entry name" value="ENTEROCHELIN ESTERASE-RELATED"/>
    <property type="match status" value="1"/>
</dbReference>
<dbReference type="STRING" id="284581.AMD01_02770"/>
<accession>A0A0M0LIZ0</accession>
<evidence type="ECO:0000313" key="1">
    <source>
        <dbReference type="EMBL" id="KOO50683.1"/>
    </source>
</evidence>
<reference evidence="2" key="1">
    <citation type="submission" date="2015-08" db="EMBL/GenBank/DDBJ databases">
        <title>Fjat-14210 dsm16467.</title>
        <authorList>
            <person name="Liu B."/>
            <person name="Wang J."/>
            <person name="Zhu Y."/>
            <person name="Liu G."/>
            <person name="Chen Q."/>
            <person name="Chen Z."/>
            <person name="Lan J."/>
            <person name="Che J."/>
            <person name="Ge C."/>
            <person name="Shi H."/>
            <person name="Pan Z."/>
            <person name="Liu X."/>
        </authorList>
    </citation>
    <scope>NUCLEOTIDE SEQUENCE [LARGE SCALE GENOMIC DNA]</scope>
    <source>
        <strain evidence="2">DSM 16467</strain>
    </source>
</reference>
<dbReference type="AlphaFoldDB" id="A0A0M0LIZ0"/>
<dbReference type="RefSeq" id="WP_053399852.1">
    <property type="nucleotide sequence ID" value="NZ_LILC01000002.1"/>
</dbReference>
<sequence length="257" mass="29498">MIETFKVTITPLQRERTVRVYLPPSYHSSDKSYPVLYMHDGQNLFFDEEAGYGMAWKMGEFLDSSSYELIVVGIDCNTENEGNKRLDEYGPWENKDIGKLMRNLDETFGGEGKQYVEYIVNELKPFIDDNYRTIPNDTAMAGSSMGGLISTYAAFQYPNVFNRIASLSSAYWFNQKEIEELVAQSEPTVIQKFYLDVGTQEASGDVDAAMYVDSSERLYKLIKGKVIECKFEIIEGAEHNEIAWNKRLPEIFAFLYE</sequence>
<dbReference type="Gene3D" id="3.40.50.1820">
    <property type="entry name" value="alpha/beta hydrolase"/>
    <property type="match status" value="1"/>
</dbReference>
<organism evidence="1 2">
    <name type="scientific">Priestia koreensis</name>
    <dbReference type="NCBI Taxonomy" id="284581"/>
    <lineage>
        <taxon>Bacteria</taxon>
        <taxon>Bacillati</taxon>
        <taxon>Bacillota</taxon>
        <taxon>Bacilli</taxon>
        <taxon>Bacillales</taxon>
        <taxon>Bacillaceae</taxon>
        <taxon>Priestia</taxon>
    </lineage>
</organism>
<dbReference type="Pfam" id="PF00756">
    <property type="entry name" value="Esterase"/>
    <property type="match status" value="1"/>
</dbReference>
<protein>
    <submittedName>
        <fullName evidence="1">Carbohydrate esterase</fullName>
    </submittedName>
</protein>
<dbReference type="Proteomes" id="UP000037558">
    <property type="component" value="Unassembled WGS sequence"/>
</dbReference>